<feature type="transmembrane region" description="Helical" evidence="1">
    <location>
        <begin position="49"/>
        <end position="66"/>
    </location>
</feature>
<keyword evidence="1" id="KW-0472">Membrane</keyword>
<sequence>MLSSTLIEIDRLIDTLSPEEQLWLLERIARKVRQRTQVKDIADRRRMRYTFVCIAAAIFAAAIQTSQKAVPRRACNPL</sequence>
<accession>A0AAV3XTM8</accession>
<gene>
    <name evidence="2" type="ORF">MiSe_89360</name>
</gene>
<proteinExistence type="predicted"/>
<organism evidence="2 3">
    <name type="scientific">Microseira wollei NIES-4236</name>
    <dbReference type="NCBI Taxonomy" id="2530354"/>
    <lineage>
        <taxon>Bacteria</taxon>
        <taxon>Bacillati</taxon>
        <taxon>Cyanobacteriota</taxon>
        <taxon>Cyanophyceae</taxon>
        <taxon>Oscillatoriophycideae</taxon>
        <taxon>Aerosakkonematales</taxon>
        <taxon>Aerosakkonemataceae</taxon>
        <taxon>Microseira</taxon>
    </lineage>
</organism>
<dbReference type="AlphaFoldDB" id="A0AAV3XTM8"/>
<evidence type="ECO:0000256" key="1">
    <source>
        <dbReference type="SAM" id="Phobius"/>
    </source>
</evidence>
<dbReference type="Proteomes" id="UP001050975">
    <property type="component" value="Unassembled WGS sequence"/>
</dbReference>
<protein>
    <recommendedName>
        <fullName evidence="4">Transposase</fullName>
    </recommendedName>
</protein>
<keyword evidence="3" id="KW-1185">Reference proteome</keyword>
<reference evidence="2" key="1">
    <citation type="submission" date="2019-10" db="EMBL/GenBank/DDBJ databases">
        <title>Draft genome sequece of Microseira wollei NIES-4236.</title>
        <authorList>
            <person name="Yamaguchi H."/>
            <person name="Suzuki S."/>
            <person name="Kawachi M."/>
        </authorList>
    </citation>
    <scope>NUCLEOTIDE SEQUENCE</scope>
    <source>
        <strain evidence="2">NIES-4236</strain>
    </source>
</reference>
<evidence type="ECO:0008006" key="4">
    <source>
        <dbReference type="Google" id="ProtNLM"/>
    </source>
</evidence>
<evidence type="ECO:0000313" key="3">
    <source>
        <dbReference type="Proteomes" id="UP001050975"/>
    </source>
</evidence>
<evidence type="ECO:0000313" key="2">
    <source>
        <dbReference type="EMBL" id="GET44110.1"/>
    </source>
</evidence>
<keyword evidence="1" id="KW-0812">Transmembrane</keyword>
<dbReference type="EMBL" id="BLAY01000292">
    <property type="protein sequence ID" value="GET44110.1"/>
    <property type="molecule type" value="Genomic_DNA"/>
</dbReference>
<keyword evidence="1" id="KW-1133">Transmembrane helix</keyword>
<comment type="caution">
    <text evidence="2">The sequence shown here is derived from an EMBL/GenBank/DDBJ whole genome shotgun (WGS) entry which is preliminary data.</text>
</comment>
<name>A0AAV3XTM8_9CYAN</name>